<dbReference type="Gene3D" id="2.130.10.10">
    <property type="entry name" value="YVTN repeat-like/Quinoprotein amine dehydrogenase"/>
    <property type="match status" value="1"/>
</dbReference>
<dbReference type="GO" id="GO:0080008">
    <property type="term" value="C:Cul4-RING E3 ubiquitin ligase complex"/>
    <property type="evidence" value="ECO:0007669"/>
    <property type="project" value="TreeGrafter"/>
</dbReference>
<feature type="compositionally biased region" description="Basic residues" evidence="3">
    <location>
        <begin position="1"/>
        <end position="16"/>
    </location>
</feature>
<dbReference type="SUPFAM" id="SSF50978">
    <property type="entry name" value="WD40 repeat-like"/>
    <property type="match status" value="1"/>
</dbReference>
<dbReference type="AlphaFoldDB" id="A0A224Z3R5"/>
<feature type="region of interest" description="Disordered" evidence="3">
    <location>
        <begin position="1"/>
        <end position="34"/>
    </location>
</feature>
<keyword evidence="2" id="KW-0677">Repeat</keyword>
<sequence>MRGSSRSRQRQRRRGRHGDQLDSAASSGGDNGQDDAFHLPGFYYDASQRRYFRITPGQNRHNPLTMASIDAKLSDKKCQEVVEASLQRSGNTALPRSLCRMQIGLLPCSSFAASVQRARMASLKGTVHAQIENGGECAYLSGLRDSDAAVCVGAWATETGDGRRGSVLRLIDFGNSTNDCMKTIASYPAHKVVDISVYRQADGTTRTFCAYVPSDCMSGMKSFVKLYSINAGLSLIMCPPTSEAVRSCAISTGGRAFAVGLEKEVQLLRIQEAGSVGTIVWTRCESPLSVEFSEDGNLLFVGTHRGNVMCADLRDRPHSNHAFVIPLYRGVVSLRVIDSSWTMIASAYDGNLSLMDLRNKHIVQRFSGHCNNGLKMPLSYNASEQTVCSAGHDKVVRLWKVGEREPLTALKPGDGQQQPWPWYSNTLFCAAGHQFFTFS</sequence>
<organism evidence="4">
    <name type="scientific">Rhipicephalus zambeziensis</name>
    <dbReference type="NCBI Taxonomy" id="60191"/>
    <lineage>
        <taxon>Eukaryota</taxon>
        <taxon>Metazoa</taxon>
        <taxon>Ecdysozoa</taxon>
        <taxon>Arthropoda</taxon>
        <taxon>Chelicerata</taxon>
        <taxon>Arachnida</taxon>
        <taxon>Acari</taxon>
        <taxon>Parasitiformes</taxon>
        <taxon>Ixodida</taxon>
        <taxon>Ixodoidea</taxon>
        <taxon>Ixodidae</taxon>
        <taxon>Rhipicephalinae</taxon>
        <taxon>Rhipicephalus</taxon>
        <taxon>Rhipicephalus</taxon>
    </lineage>
</organism>
<proteinExistence type="predicted"/>
<dbReference type="InterPro" id="IPR036322">
    <property type="entry name" value="WD40_repeat_dom_sf"/>
</dbReference>
<dbReference type="InterPro" id="IPR052254">
    <property type="entry name" value="CUL4-DDB1_E3_ligase_receptor"/>
</dbReference>
<accession>A0A224Z3R5</accession>
<reference evidence="4" key="1">
    <citation type="journal article" date="2017" name="Parasit. Vectors">
        <title>Sialotranscriptomics of Rhipicephalus zambeziensis reveals intricate expression profiles of secretory proteins and suggests tight temporal transcriptional regulation during blood-feeding.</title>
        <authorList>
            <person name="de Castro M.H."/>
            <person name="de Klerk D."/>
            <person name="Pienaar R."/>
            <person name="Rees D.J.G."/>
            <person name="Mans B.J."/>
        </authorList>
    </citation>
    <scope>NUCLEOTIDE SEQUENCE</scope>
    <source>
        <tissue evidence="4">Salivary glands</tissue>
    </source>
</reference>
<dbReference type="PANTHER" id="PTHR44472:SF1">
    <property type="entry name" value="DDB1 AND CUL4 ASSOCIATED FACTOR 4"/>
    <property type="match status" value="1"/>
</dbReference>
<evidence type="ECO:0000256" key="3">
    <source>
        <dbReference type="SAM" id="MobiDB-lite"/>
    </source>
</evidence>
<evidence type="ECO:0000256" key="2">
    <source>
        <dbReference type="ARBA" id="ARBA00022737"/>
    </source>
</evidence>
<keyword evidence="1" id="KW-0853">WD repeat</keyword>
<name>A0A224Z3R5_9ACAR</name>
<dbReference type="EMBL" id="GFPF01013350">
    <property type="protein sequence ID" value="MAA24496.1"/>
    <property type="molecule type" value="Transcribed_RNA"/>
</dbReference>
<dbReference type="InterPro" id="IPR015943">
    <property type="entry name" value="WD40/YVTN_repeat-like_dom_sf"/>
</dbReference>
<evidence type="ECO:0000313" key="4">
    <source>
        <dbReference type="EMBL" id="MAA24496.1"/>
    </source>
</evidence>
<evidence type="ECO:0000256" key="1">
    <source>
        <dbReference type="ARBA" id="ARBA00022574"/>
    </source>
</evidence>
<protein>
    <submittedName>
        <fullName evidence="4">WD repeat-containing protein 21A</fullName>
    </submittedName>
</protein>
<dbReference type="PANTHER" id="PTHR44472">
    <property type="entry name" value="DDB1- AND CUL4-ASSOCIATED FACTOR 4-RELATED"/>
    <property type="match status" value="1"/>
</dbReference>
<dbReference type="Pfam" id="PF23761">
    <property type="entry name" value="Beta-prop_DCAF4"/>
    <property type="match status" value="1"/>
</dbReference>